<evidence type="ECO:0000256" key="3">
    <source>
        <dbReference type="ARBA" id="ARBA00022516"/>
    </source>
</evidence>
<dbReference type="AlphaFoldDB" id="A0A927CYG3"/>
<comment type="PTM">
    <text evidence="12">Is synthesized initially as an inactive proenzyme. Formation of the active enzyme involves a self-maturation process in which the active site pyruvoyl group is generated from an internal serine residue via an autocatalytic post-translational modification. Two non-identical subunits are generated from the proenzyme in this reaction, and the pyruvate is formed at the N-terminus of the alpha chain, which is derived from the carboxyl end of the proenzyme. The autoendoproteolytic cleavage occurs by a canonical serine protease mechanism, in which the side chain hydroxyl group of the serine supplies its oxygen atom to form the C-terminus of the beta chain, while the remainder of the serine residue undergoes an oxidative deamination to produce ammonia and the pyruvoyl prosthetic group on the alpha chain. During this reaction, the Ser that is part of the protease active site of the proenzyme becomes the pyruvoyl prosthetic group, which constitutes an essential element of the active site of the mature decarboxylase.</text>
</comment>
<comment type="pathway">
    <text evidence="12">Phospholipid metabolism; phosphatidylethanolamine biosynthesis; phosphatidylethanolamine from CDP-diacylglycerol: step 2/2.</text>
</comment>
<dbReference type="InterPro" id="IPR033178">
    <property type="entry name" value="PSD_type1_pro"/>
</dbReference>
<dbReference type="Pfam" id="PF02666">
    <property type="entry name" value="PS_Dcarbxylase"/>
    <property type="match status" value="1"/>
</dbReference>
<reference evidence="13" key="1">
    <citation type="submission" date="2020-09" db="EMBL/GenBank/DDBJ databases">
        <title>Bacillus faecalis sp. nov., a moderately halophilic bacterium isolated from cow faeces.</title>
        <authorList>
            <person name="Jiang L."/>
            <person name="Lee J."/>
        </authorList>
    </citation>
    <scope>NUCLEOTIDE SEQUENCE</scope>
    <source>
        <strain evidence="13">AGMB 02131</strain>
    </source>
</reference>
<evidence type="ECO:0000313" key="13">
    <source>
        <dbReference type="EMBL" id="MBD3109966.1"/>
    </source>
</evidence>
<comment type="cofactor">
    <cofactor evidence="12">
        <name>pyruvate</name>
        <dbReference type="ChEBI" id="CHEBI:15361"/>
    </cofactor>
    <text evidence="12">Binds 1 pyruvoyl group covalently per subunit.</text>
</comment>
<keyword evidence="5 12" id="KW-0443">Lipid metabolism</keyword>
<feature type="chain" id="PRO_5038194559" description="Phosphatidylserine decarboxylase beta chain" evidence="12">
    <location>
        <begin position="1"/>
        <end position="226"/>
    </location>
</feature>
<dbReference type="NCBIfam" id="TIGR00163">
    <property type="entry name" value="PS_decarb"/>
    <property type="match status" value="1"/>
</dbReference>
<feature type="modified residue" description="Pyruvic acid (Ser); by autocatalysis" evidence="12">
    <location>
        <position position="227"/>
    </location>
</feature>
<dbReference type="EMBL" id="JACXSI010000050">
    <property type="protein sequence ID" value="MBD3109966.1"/>
    <property type="molecule type" value="Genomic_DNA"/>
</dbReference>
<feature type="active site" description="Schiff-base intermediate with substrate; via pyruvic acid; for decarboxylase activity" evidence="12">
    <location>
        <position position="227"/>
    </location>
</feature>
<comment type="catalytic activity">
    <reaction evidence="12">
        <text>a 1,2-diacyl-sn-glycero-3-phospho-L-serine + H(+) = a 1,2-diacyl-sn-glycero-3-phosphoethanolamine + CO2</text>
        <dbReference type="Rhea" id="RHEA:20828"/>
        <dbReference type="ChEBI" id="CHEBI:15378"/>
        <dbReference type="ChEBI" id="CHEBI:16526"/>
        <dbReference type="ChEBI" id="CHEBI:57262"/>
        <dbReference type="ChEBI" id="CHEBI:64612"/>
        <dbReference type="EC" id="4.1.1.65"/>
    </reaction>
</comment>
<keyword evidence="9 12" id="KW-0456">Lyase</keyword>
<keyword evidence="3 12" id="KW-0444">Lipid biosynthesis</keyword>
<dbReference type="EC" id="4.1.1.65" evidence="12"/>
<dbReference type="HAMAP" id="MF_00662">
    <property type="entry name" value="PS_decarb_PSD_B_type1"/>
    <property type="match status" value="1"/>
</dbReference>
<evidence type="ECO:0000256" key="1">
    <source>
        <dbReference type="ARBA" id="ARBA00005189"/>
    </source>
</evidence>
<comment type="subunit">
    <text evidence="12">Heterodimer of a large membrane-associated beta subunit and a small pyruvoyl-containing alpha subunit.</text>
</comment>
<dbReference type="PANTHER" id="PTHR10067">
    <property type="entry name" value="PHOSPHATIDYLSERINE DECARBOXYLASE"/>
    <property type="match status" value="1"/>
</dbReference>
<feature type="chain" id="PRO_5038194560" description="Phosphatidylserine decarboxylase alpha chain" evidence="12">
    <location>
        <begin position="227"/>
        <end position="264"/>
    </location>
</feature>
<keyword evidence="4 12" id="KW-0210">Decarboxylase</keyword>
<accession>A0A927CYG3</accession>
<comment type="function">
    <text evidence="12">Catalyzes the formation of phosphatidylethanolamine (PtdEtn) from phosphatidylserine (PtdSer).</text>
</comment>
<keyword evidence="11 12" id="KW-0670">Pyruvate</keyword>
<name>A0A927CYG3_9BACI</name>
<evidence type="ECO:0000256" key="5">
    <source>
        <dbReference type="ARBA" id="ARBA00023098"/>
    </source>
</evidence>
<sequence>MVKTTLYRFFIELTNHKLTSNMLMRFSQSKISKAVIPSYSKVYKLNWSEVEGNQAEFRTLHELFVRKLKPGARLIHEGDQIVCSPVDAVYEESGTITAEANITVKGKNYSIEEMLGDSDVLQKYIGGVYVLLYLSPSHYHRIHAPVTGEVVKRWSLGKNSYPVNQLGMKYGKAPLSKNYRLITELKTDVGSVAIVKVGAMFVNSIEITNESSYLRKGEEFSYFSFGSTIVLLFEKDTFRVNADLNPNSEVKYGEFIGEMHRQQN</sequence>
<keyword evidence="10 12" id="KW-1208">Phospholipid metabolism</keyword>
<comment type="pathway">
    <text evidence="1">Lipid metabolism.</text>
</comment>
<evidence type="ECO:0000256" key="11">
    <source>
        <dbReference type="ARBA" id="ARBA00023317"/>
    </source>
</evidence>
<evidence type="ECO:0000256" key="2">
    <source>
        <dbReference type="ARBA" id="ARBA00022475"/>
    </source>
</evidence>
<comment type="similarity">
    <text evidence="12">Belongs to the phosphatidylserine decarboxylase family. PSD-B subfamily. Prokaryotic type I sub-subfamily.</text>
</comment>
<gene>
    <name evidence="12" type="primary">psd</name>
    <name evidence="13" type="ORF">IEO70_16625</name>
</gene>
<dbReference type="NCBIfam" id="NF002853">
    <property type="entry name" value="PRK03140.1"/>
    <property type="match status" value="1"/>
</dbReference>
<evidence type="ECO:0000313" key="14">
    <source>
        <dbReference type="Proteomes" id="UP000602076"/>
    </source>
</evidence>
<dbReference type="InterPro" id="IPR003817">
    <property type="entry name" value="PS_Dcarbxylase"/>
</dbReference>
<evidence type="ECO:0000256" key="8">
    <source>
        <dbReference type="ARBA" id="ARBA00023209"/>
    </source>
</evidence>
<feature type="active site" description="Charge relay system; for autoendoproteolytic cleavage activity" evidence="12">
    <location>
        <position position="227"/>
    </location>
</feature>
<keyword evidence="14" id="KW-1185">Reference proteome</keyword>
<evidence type="ECO:0000256" key="9">
    <source>
        <dbReference type="ARBA" id="ARBA00023239"/>
    </source>
</evidence>
<evidence type="ECO:0000256" key="4">
    <source>
        <dbReference type="ARBA" id="ARBA00022793"/>
    </source>
</evidence>
<feature type="active site" description="Charge relay system; for autoendoproteolytic cleavage activity" evidence="12">
    <location>
        <position position="87"/>
    </location>
</feature>
<dbReference type="RefSeq" id="WP_190999503.1">
    <property type="nucleotide sequence ID" value="NZ_JACXSI010000050.1"/>
</dbReference>
<dbReference type="Proteomes" id="UP000602076">
    <property type="component" value="Unassembled WGS sequence"/>
</dbReference>
<evidence type="ECO:0000256" key="10">
    <source>
        <dbReference type="ARBA" id="ARBA00023264"/>
    </source>
</evidence>
<proteinExistence type="inferred from homology"/>
<keyword evidence="2 12" id="KW-1003">Cell membrane</keyword>
<keyword evidence="7 12" id="KW-0865">Zymogen</keyword>
<dbReference type="GO" id="GO:0004609">
    <property type="term" value="F:phosphatidylserine decarboxylase activity"/>
    <property type="evidence" value="ECO:0007669"/>
    <property type="project" value="UniProtKB-UniRule"/>
</dbReference>
<feature type="site" description="Cleavage (non-hydrolytic); by autocatalysis" evidence="12">
    <location>
        <begin position="226"/>
        <end position="227"/>
    </location>
</feature>
<protein>
    <recommendedName>
        <fullName evidence="12">Phosphatidylserine decarboxylase proenzyme</fullName>
        <ecNumber evidence="12">4.1.1.65</ecNumber>
    </recommendedName>
    <component>
        <recommendedName>
            <fullName evidence="12">Phosphatidylserine decarboxylase alpha chain</fullName>
        </recommendedName>
    </component>
    <component>
        <recommendedName>
            <fullName evidence="12">Phosphatidylserine decarboxylase beta chain</fullName>
        </recommendedName>
    </component>
</protein>
<evidence type="ECO:0000256" key="7">
    <source>
        <dbReference type="ARBA" id="ARBA00023145"/>
    </source>
</evidence>
<comment type="subcellular location">
    <subcellularLocation>
        <location evidence="12">Cell membrane</location>
        <topology evidence="12">Peripheral membrane protein</topology>
    </subcellularLocation>
</comment>
<comment type="caution">
    <text evidence="13">The sequence shown here is derived from an EMBL/GenBank/DDBJ whole genome shotgun (WGS) entry which is preliminary data.</text>
</comment>
<evidence type="ECO:0000256" key="6">
    <source>
        <dbReference type="ARBA" id="ARBA00023136"/>
    </source>
</evidence>
<keyword evidence="6 12" id="KW-0472">Membrane</keyword>
<dbReference type="GO" id="GO:0006646">
    <property type="term" value="P:phosphatidylethanolamine biosynthetic process"/>
    <property type="evidence" value="ECO:0007669"/>
    <property type="project" value="UniProtKB-UniRule"/>
</dbReference>
<dbReference type="GO" id="GO:0005886">
    <property type="term" value="C:plasma membrane"/>
    <property type="evidence" value="ECO:0007669"/>
    <property type="project" value="UniProtKB-SubCell"/>
</dbReference>
<dbReference type="PANTHER" id="PTHR10067:SF6">
    <property type="entry name" value="PHOSPHATIDYLSERINE DECARBOXYLASE PROENZYME, MITOCHONDRIAL"/>
    <property type="match status" value="1"/>
</dbReference>
<dbReference type="InterPro" id="IPR033177">
    <property type="entry name" value="PSD-B"/>
</dbReference>
<keyword evidence="8 12" id="KW-0594">Phospholipid biosynthesis</keyword>
<organism evidence="13 14">
    <name type="scientific">Peribacillus faecalis</name>
    <dbReference type="NCBI Taxonomy" id="2772559"/>
    <lineage>
        <taxon>Bacteria</taxon>
        <taxon>Bacillati</taxon>
        <taxon>Bacillota</taxon>
        <taxon>Bacilli</taxon>
        <taxon>Bacillales</taxon>
        <taxon>Bacillaceae</taxon>
        <taxon>Peribacillus</taxon>
    </lineage>
</organism>
<evidence type="ECO:0000256" key="12">
    <source>
        <dbReference type="HAMAP-Rule" id="MF_00662"/>
    </source>
</evidence>
<feature type="active site" description="Charge relay system; for autoendoproteolytic cleavage activity" evidence="12">
    <location>
        <position position="143"/>
    </location>
</feature>